<name>A0A2U2JDA4_9FLAO</name>
<dbReference type="RefSeq" id="WP_109403233.1">
    <property type="nucleotide sequence ID" value="NZ_QFFG01000001.1"/>
</dbReference>
<dbReference type="EMBL" id="QFFG01000001">
    <property type="protein sequence ID" value="PWG06317.1"/>
    <property type="molecule type" value="Genomic_DNA"/>
</dbReference>
<comment type="caution">
    <text evidence="2">The sequence shown here is derived from an EMBL/GenBank/DDBJ whole genome shotgun (WGS) entry which is preliminary data.</text>
</comment>
<evidence type="ECO:0000259" key="1">
    <source>
        <dbReference type="Pfam" id="PF17517"/>
    </source>
</evidence>
<evidence type="ECO:0000313" key="3">
    <source>
        <dbReference type="Proteomes" id="UP000245670"/>
    </source>
</evidence>
<dbReference type="NCBIfam" id="TIGR04131">
    <property type="entry name" value="Bac_Flav_CTERM"/>
    <property type="match status" value="1"/>
</dbReference>
<protein>
    <recommendedName>
        <fullName evidence="1">IgGFc-binding protein N-terminal domain-containing protein</fullName>
    </recommendedName>
</protein>
<sequence>MIKSKFYFIIVILLSFSSFFKVNAQLSKTHYLPPITSDELIENQYIYISTPKRTNVAFKITPIGQPANQVISGVVSNANPFSTSSNAIGIQLYQSQLLTSSIIRDKGYIIEADDVIYVSVRMISVPAGNSGNKNQAASLVSKGISAKGTEFRMGAYANDNPRGGHLNFISVMATEDNTDVTFDDLTTGIAIDNYTLTGTNFTVNLNEGESYIVAVSNDLGGNPNHLLGTLVKSTKEIVVNSGSATGSFFGGSNTRDYGMDQIVGADKIGTEYIFVKGDGQNDWENILIVAHENNTTIEVNGTAVTDVSNTPLVLNKGEWHVIEGDSYTSGNMYVKTSKPAFAYQGVGFGTNAANQGLFFVPPLSCDSKGDVDNISEIQNIGSDVFDGGITVVTNAGSSVKINGQDITSSSFVTTGPNNVSGIPSNKPQYVTYKVTGLTGNISVTSDGELYCAYFNRNGAATSGSFYSGFLSAPEINFNTTVNSLGNCIPNVTLSAANTSLYDDGFKWEYYNENTATWELRGTPNQNTYIPVESEPGRYRLVGKVVCKPGEDFISTEIPVSICPDDIDGDLIIDNLDADLDNDGILNCDESQGNININLTNVNAASALNPLNNNNIITTSSYTSVEASNSLIGDANGNFTSTVNSATNSNAKYDLSFSQNINFIFKQNDSENHTVNNSEYFIIKIGPNNKNVTLLDPDDQLLVNTSFDLDQDFVSGVTNFSGSEIWFKYKADINAGNSTFKFLANQVNQITFEHKSTGLTSPSTYNGNIEITCFALDSDGDGIENSLDIDSDNDGIPDFYESVALAGTSLTNNDTNLDGLDDVFDTVASNTDSDNDGIPNYLDLDSDNDGIYDLAESGFTATDANNDGIIDNANAANVGTNGYFNSLETAPDSGLTLTAVRNLDANAEVVANRDNLFDFVDLDADGDDCFDVIEAGFTGNGAGLIAPNPLDINANGLVNNSDGYTTPNSNYSSDAPVVVTKFENAFICENTTDTITIQSTADGFQWEESTNGTNWSPLTDNGVYSGTSTSSLQITNTPLTNNNYQYRVVLTRTGNSCSKTSNPITLTVYPLPNILSNPATLDQCISVSNTNPTVNLTNAEISISNTTNLKFEYYEDINATTRIANPTSYPVQVNTQEIVFVRVISNKGCFDSIVELNINVGQVADNGYNNLQPPVCDDFDGTINSDTDKITTFMLDKTTIENGIAPPSNTEILYFENIQDRANTLNNIDITNFRNDITKNDVTNINRGIQFPIYYKIVSTVNNNCQGLGQFMLQINEVPSISATTLAPISECDTGNIDGNQTNGSNQEIDLTVRENDLFSGTGQNQNNYSVSYYKTETAASIGDINSTDYISNPTKFKNDVPTGFSPGDIVTQTIYVRVQNTATGCANPHSSFDVIINPAPTVSNVIQPLQVCDIGAKDGTTRNGLAQNINVSVKDDELVGAANVTNFIITYHKTQTDLEDLNSTGIDKTSYESDPNRITVNASSGISEETLLARIVNKNTGCVFNQATITIFVIPEPNIPLNISDYTDCDNTTDSNADDSNGINGDISLKNKIPEILANYQPTEFSNFSVTFYTSLADAESGNKTLAIDENMYENKSNNETIFVRVEDIKNMPTICVNTKLSFKININSLPSFMVMGEENVDVPQIICLNDLPLTLEAENPVANYNYEWKDQNGTTIGMNQTQDIISGGKYTVTATDQSPTSIACSRTRTIVVKESNIATLEPSFITIIDESNNIGNEDKISVQIDTITNNLGAGKYQFALRNNDNGERTPIIGYQDEPLFENLEGGIYTVIVNDKNGCSPETELQISVIQFPKFFTPNGDGKNDSWVVKGANRTFYPNSSINIFNRYGKLIAKVPIDGHGWNGTYQGKTLPPDDYWYSIQLIPADTSKPTISKKGNFSLVRR</sequence>
<organism evidence="2 3">
    <name type="scientific">Polaribacter aquimarinus</name>
    <dbReference type="NCBI Taxonomy" id="2100726"/>
    <lineage>
        <taxon>Bacteria</taxon>
        <taxon>Pseudomonadati</taxon>
        <taxon>Bacteroidota</taxon>
        <taxon>Flavobacteriia</taxon>
        <taxon>Flavobacteriales</taxon>
        <taxon>Flavobacteriaceae</taxon>
    </lineage>
</organism>
<dbReference type="SUPFAM" id="SSF103647">
    <property type="entry name" value="TSP type-3 repeat"/>
    <property type="match status" value="1"/>
</dbReference>
<accession>A0A2U2JDA4</accession>
<dbReference type="Pfam" id="PF13585">
    <property type="entry name" value="CHU_C"/>
    <property type="match status" value="1"/>
</dbReference>
<dbReference type="OrthoDB" id="9765926at2"/>
<dbReference type="Proteomes" id="UP000245670">
    <property type="component" value="Unassembled WGS sequence"/>
</dbReference>
<dbReference type="InterPro" id="IPR026341">
    <property type="entry name" value="T9SS_type_B"/>
</dbReference>
<dbReference type="GO" id="GO:0005509">
    <property type="term" value="F:calcium ion binding"/>
    <property type="evidence" value="ECO:0007669"/>
    <property type="project" value="InterPro"/>
</dbReference>
<keyword evidence="3" id="KW-1185">Reference proteome</keyword>
<proteinExistence type="predicted"/>
<feature type="domain" description="IgGFc-binding protein N-terminal" evidence="1">
    <location>
        <begin position="138"/>
        <end position="448"/>
    </location>
</feature>
<gene>
    <name evidence="2" type="ORF">DIS07_00355</name>
</gene>
<reference evidence="2 3" key="1">
    <citation type="submission" date="2018-05" db="EMBL/GenBank/DDBJ databases">
        <title>Polaribacter aquimarinus sp. nov., isolated from sediment in a sediment of sea.</title>
        <authorList>
            <person name="Lu D."/>
        </authorList>
    </citation>
    <scope>NUCLEOTIDE SEQUENCE [LARGE SCALE GENOMIC DNA]</scope>
    <source>
        <strain evidence="2 3">ZY113</strain>
    </source>
</reference>
<dbReference type="InterPro" id="IPR035234">
    <property type="entry name" value="IgGFc-bd_N"/>
</dbReference>
<evidence type="ECO:0000313" key="2">
    <source>
        <dbReference type="EMBL" id="PWG06317.1"/>
    </source>
</evidence>
<dbReference type="Pfam" id="PF17517">
    <property type="entry name" value="IgGFc_binding"/>
    <property type="match status" value="1"/>
</dbReference>
<dbReference type="InterPro" id="IPR028974">
    <property type="entry name" value="TSP_type-3_rpt"/>
</dbReference>